<feature type="domain" description="Fibronectin type-III" evidence="2">
    <location>
        <begin position="1133"/>
        <end position="1230"/>
    </location>
</feature>
<evidence type="ECO:0000256" key="1">
    <source>
        <dbReference type="ARBA" id="ARBA00022737"/>
    </source>
</evidence>
<feature type="domain" description="Fibronectin type-III" evidence="2">
    <location>
        <begin position="1626"/>
        <end position="1720"/>
    </location>
</feature>
<dbReference type="PANTHER" id="PTHR46708:SF2">
    <property type="entry name" value="FIBRONECTIN TYPE-III DOMAIN-CONTAINING PROTEIN"/>
    <property type="match status" value="1"/>
</dbReference>
<feature type="domain" description="Fibronectin type-III" evidence="2">
    <location>
        <begin position="457"/>
        <end position="553"/>
    </location>
</feature>
<dbReference type="InterPro" id="IPR036116">
    <property type="entry name" value="FN3_sf"/>
</dbReference>
<feature type="domain" description="Fibronectin type-III" evidence="2">
    <location>
        <begin position="1526"/>
        <end position="1625"/>
    </location>
</feature>
<protein>
    <recommendedName>
        <fullName evidence="2">Fibronectin type-III domain-containing protein</fullName>
    </recommendedName>
</protein>
<evidence type="ECO:0000259" key="2">
    <source>
        <dbReference type="PROSITE" id="PS50853"/>
    </source>
</evidence>
<reference evidence="3" key="1">
    <citation type="journal article" date="2020" name="Nature">
        <title>Giant virus diversity and host interactions through global metagenomics.</title>
        <authorList>
            <person name="Schulz F."/>
            <person name="Roux S."/>
            <person name="Paez-Espino D."/>
            <person name="Jungbluth S."/>
            <person name="Walsh D.A."/>
            <person name="Denef V.J."/>
            <person name="McMahon K.D."/>
            <person name="Konstantinidis K.T."/>
            <person name="Eloe-Fadrosh E.A."/>
            <person name="Kyrpides N.C."/>
            <person name="Woyke T."/>
        </authorList>
    </citation>
    <scope>NUCLEOTIDE SEQUENCE</scope>
    <source>
        <strain evidence="3">GVMAG-M-3300027759-42</strain>
    </source>
</reference>
<keyword evidence="1" id="KW-0677">Repeat</keyword>
<feature type="domain" description="Fibronectin type-III" evidence="2">
    <location>
        <begin position="1232"/>
        <end position="1326"/>
    </location>
</feature>
<feature type="domain" description="Fibronectin type-III" evidence="2">
    <location>
        <begin position="1"/>
        <end position="89"/>
    </location>
</feature>
<dbReference type="InterPro" id="IPR050991">
    <property type="entry name" value="ECM_Regulatory_Proteins"/>
</dbReference>
<feature type="domain" description="Fibronectin type-III" evidence="2">
    <location>
        <begin position="1722"/>
        <end position="1818"/>
    </location>
</feature>
<dbReference type="Gene3D" id="2.60.40.10">
    <property type="entry name" value="Immunoglobulins"/>
    <property type="match status" value="13"/>
</dbReference>
<name>A0A6C0LB69_9ZZZZ</name>
<dbReference type="SUPFAM" id="SSF49265">
    <property type="entry name" value="Fibronectin type III"/>
    <property type="match status" value="13"/>
</dbReference>
<feature type="domain" description="Fibronectin type-III" evidence="2">
    <location>
        <begin position="271"/>
        <end position="366"/>
    </location>
</feature>
<dbReference type="InterPro" id="IPR003961">
    <property type="entry name" value="FN3_dom"/>
</dbReference>
<accession>A0A6C0LB69</accession>
<feature type="domain" description="Fibronectin type-III" evidence="2">
    <location>
        <begin position="1029"/>
        <end position="1131"/>
    </location>
</feature>
<feature type="domain" description="Fibronectin type-III" evidence="2">
    <location>
        <begin position="1913"/>
        <end position="2003"/>
    </location>
</feature>
<feature type="domain" description="Fibronectin type-III" evidence="2">
    <location>
        <begin position="2103"/>
        <end position="2199"/>
    </location>
</feature>
<dbReference type="SMART" id="SM00060">
    <property type="entry name" value="FN3"/>
    <property type="match status" value="24"/>
</dbReference>
<dbReference type="CDD" id="cd00063">
    <property type="entry name" value="FN3"/>
    <property type="match status" value="3"/>
</dbReference>
<feature type="domain" description="Fibronectin type-III" evidence="2">
    <location>
        <begin position="2200"/>
        <end position="2297"/>
    </location>
</feature>
<evidence type="ECO:0000313" key="3">
    <source>
        <dbReference type="EMBL" id="QHU26542.1"/>
    </source>
</evidence>
<dbReference type="InterPro" id="IPR013783">
    <property type="entry name" value="Ig-like_fold"/>
</dbReference>
<dbReference type="PANTHER" id="PTHR46708">
    <property type="entry name" value="TENASCIN"/>
    <property type="match status" value="1"/>
</dbReference>
<proteinExistence type="predicted"/>
<dbReference type="Pfam" id="PF00041">
    <property type="entry name" value="fn3"/>
    <property type="match status" value="3"/>
</dbReference>
<sequence>MPVTDISYNYITVSFNAPVGSPPIGYYATATPSKFNNDQEVVVSQTQSTNSPVTFTGLISGTTYTINITSIYSLGNTISAGITANTSAAPPTRLSVTNPNVNSLTVGFTPPLGSTPIGYYVTAIPTSTDNGQTTVITSESTSTLIVMSSLISGTTYDIYVSSVYNTGDVISAVAQGSTLSSPPSNLIITDICYNYLKIGYSISSGSTALGYFATATSRTSGASTNSGTSFSNPLTINNLVSGTTYNVTVSASYSNTSASSTFITTSTPSNPPTITGITDASYNYLTVEFTEPPGNTPNSFYATAVPVTTNNSQQTAVTSSVYSISPITVYGLISGSKYYVTVSAVYNNGTIASNSIAGNTTSTYATDLILSTPTVYSLTLGFTPPICSPPIGYYVTATPLQRDNYQSIVTTSITTSTSIPINNLISGTIYDVTVTSYYNTGNVISTTTVQGATVSNPPTSVTATSLLTNSISIAYLPPIGNTPKSYYAVATPNSTNNNQVTVSTIGTPTNNLYLTIPGLVSGTIYTIAAYSRYSNGDVSSNNVVFGTASFPPTGLAFVVATVSSITISFTPPLGSTPASYLATTSLGGSGTAVSSATQITITGLSPNTSYPGITITAIYSSGNAVSSSITASTIGLPPTNLTVIDVSVNYITVSFTPTSGSLPNSYTATTDQGGAGTASSLATTITIFNLIPNTYYTGITVTSVYSGGIVASSGINYYTLGYMATNLLTTSRINSIDLSFTAPLQQNAPLGYFARAVPQTTENGQTTITYPVNVSTTSIPTSNSTIPMNIPGLTSGTIYTITLNSVYMSGNVASPNITGRTLSYAPTITSIIGSNNSLTVNFTPPATNTPVIGYNSTATPDTNKRANGQTIVSTSVQAPTSSSFTNTINISGLISGSKYGIVVTAVYNSTDSALNATSIDVSGTTLLSSPTITQVNQYPVDLSTNSITVYFVAPVGYNLPITYNATALPQTTDNTQTTINVTGISKNATSVVIGNLISGTAYDISMATVYDVGNVSSTVYLGAITQSNAPTNVLINTNTFTDLSTNSFTVYYTPPIGSLPISYSVLATPNQTTNTQQIVNVTGLSRTSTTAVIDNLVSGTTYDVNVISVYNTGSLTSSPNVKGNTIIKPPTLLAINSTATDVSTNALSVYFTPPIGSLPVSYSATAKPQQTTNTQTTINITGISRSLTSYQFTGLVSGTTYDVSMSAVYDISTNSTTNFLTGDTIITPPTLVAINNSATDISTNALTVYFTPPIGSLPISYSATANPEQTTNSQTIVNVSGISRGATSYQFTGLVSGTTYDVSMSAVYDISTNSTANFLIGNTIIKPPTLLALNSTAEDASTNAITVYFNPPIGSLPLSYSATAKPEQTTNTQTTVNIIGISRDATFYEFTNLISGSTYDISMSAVYDISTNSTTNFLAGNTLSTAPTLTGVNTDSEVDASTNAIKVYFDPPVGSLPLSYLATVTPQTKYNYQNLKTVTTIGISDVSFVVSGLISGTVYDVSMAAVYNIATNRTTTILSGTTLANAPVITSVANSSLNQQLVVSFSAPNPGSAPIGYSVIATPIVNNAQSTVTYPVSPSILNNINTNPITLTGLISGTTYNCVVTAYYDLGGYASISVSGNTYSSPPTGLSITAMTTTTLTVSFNAPSGTAPLGYIVSASLSGSTVSTTDQTALTTVIIGGTGTTALTAGTTYTVTVTAVYNTTYSGLNSSATVTGTTYGVAATNLSFSSATATTITVDYTPAVTTPNYYSLTAAPTGTKIYGQGTVSITSASPTYTVSGLTPGTPYSITLAAVYTNNNQTIGPVTGNTLSNAATSLTTSSISLTSLDVSFALPTYSLSNTNQLFYAYAMPQSGQRSQPNVQTGNVIVSSLTNSGISISGLISGTTYYVYVYSIYDTGNLASTSKSVNTLSNAPTNITQTSDVAYNYINVSVTAPSGSAPINYFASYNTSASVTYTNVSTQSGTTFKISGLNAGFSYNVRVTAAYETGNLSTVDISGNTTAVPVNINSINSANNSLTVNFTAPSLSPVQSLPTGYYAVAIPTSSYLGQETVSTISTPASGSSTSITVSGLTAGTLYNSIIIYSLFPNITVNSTASNATTLIPLPTNIILGSTALTSITVTFTIPSPATTGLTYFAQAFTTSGVYVMDTSGNGTTTTSATSITLTNLITNYTYNIFVCAYYSSTIIGKSNTYLQVTTSTISPTALYNYNQSLATSMYVGFTLVTALGGSAPLNYIANAFALSDTNHLTVVSTVTGSGSPLLLTGLTGGTTYQVQVGASYSTSGAPSYSAYFNLSTDPG</sequence>
<feature type="domain" description="Fibronectin type-III" evidence="2">
    <location>
        <begin position="90"/>
        <end position="184"/>
    </location>
</feature>
<organism evidence="3">
    <name type="scientific">viral metagenome</name>
    <dbReference type="NCBI Taxonomy" id="1070528"/>
    <lineage>
        <taxon>unclassified sequences</taxon>
        <taxon>metagenomes</taxon>
        <taxon>organismal metagenomes</taxon>
    </lineage>
</organism>
<dbReference type="EMBL" id="MN740443">
    <property type="protein sequence ID" value="QHU26542.1"/>
    <property type="molecule type" value="Genomic_DNA"/>
</dbReference>
<feature type="domain" description="Fibronectin type-III" evidence="2">
    <location>
        <begin position="1327"/>
        <end position="1428"/>
    </location>
</feature>
<dbReference type="PROSITE" id="PS50853">
    <property type="entry name" value="FN3"/>
    <property type="match status" value="14"/>
</dbReference>